<dbReference type="Proteomes" id="UP000492820">
    <property type="component" value="Unassembled WGS sequence"/>
</dbReference>
<dbReference type="InterPro" id="IPR036034">
    <property type="entry name" value="PDZ_sf"/>
</dbReference>
<protein>
    <submittedName>
        <fullName evidence="3 5">Pdz domain containing protein</fullName>
    </submittedName>
</protein>
<proteinExistence type="predicted"/>
<dbReference type="PROSITE" id="PS50106">
    <property type="entry name" value="PDZ"/>
    <property type="match status" value="1"/>
</dbReference>
<reference evidence="3 4" key="1">
    <citation type="journal article" date="2013" name="Nature">
        <title>The genomes of four tapeworm species reveal adaptations to parasitism.</title>
        <authorList>
            <person name="Tsai I.J."/>
            <person name="Zarowiecki M."/>
            <person name="Holroyd N."/>
            <person name="Garciarrubio A."/>
            <person name="Sanchez-Flores A."/>
            <person name="Brooks K.L."/>
            <person name="Tracey A."/>
            <person name="Bobes R.J."/>
            <person name="Fragoso G."/>
            <person name="Sciutto E."/>
            <person name="Aslett M."/>
            <person name="Beasley H."/>
            <person name="Bennett H.M."/>
            <person name="Cai J."/>
            <person name="Camicia F."/>
            <person name="Clark R."/>
            <person name="Cucher M."/>
            <person name="De Silva N."/>
            <person name="Day T.A."/>
            <person name="Deplazes P."/>
            <person name="Estrada K."/>
            <person name="Fernandez C."/>
            <person name="Holland P.W."/>
            <person name="Hou J."/>
            <person name="Hu S."/>
            <person name="Huckvale T."/>
            <person name="Hung S.S."/>
            <person name="Kamenetzky L."/>
            <person name="Keane J.A."/>
            <person name="Kiss F."/>
            <person name="Koziol U."/>
            <person name="Lambert O."/>
            <person name="Liu K."/>
            <person name="Luo X."/>
            <person name="Luo Y."/>
            <person name="Macchiaroli N."/>
            <person name="Nichol S."/>
            <person name="Paps J."/>
            <person name="Parkinson J."/>
            <person name="Pouchkina-Stantcheva N."/>
            <person name="Riddiford N."/>
            <person name="Rosenzvit M."/>
            <person name="Salinas G."/>
            <person name="Wasmuth J.D."/>
            <person name="Zamanian M."/>
            <person name="Zheng Y."/>
            <person name="Cai X."/>
            <person name="Soberon X."/>
            <person name="Olson P.D."/>
            <person name="Laclette J.P."/>
            <person name="Brehm K."/>
            <person name="Berriman M."/>
            <person name="Garciarrubio A."/>
            <person name="Bobes R.J."/>
            <person name="Fragoso G."/>
            <person name="Sanchez-Flores A."/>
            <person name="Estrada K."/>
            <person name="Cevallos M.A."/>
            <person name="Morett E."/>
            <person name="Gonzalez V."/>
            <person name="Portillo T."/>
            <person name="Ochoa-Leyva A."/>
            <person name="Jose M.V."/>
            <person name="Sciutto E."/>
            <person name="Landa A."/>
            <person name="Jimenez L."/>
            <person name="Valdes V."/>
            <person name="Carrero J.C."/>
            <person name="Larralde C."/>
            <person name="Morales-Montor J."/>
            <person name="Limon-Lason J."/>
            <person name="Soberon X."/>
            <person name="Laclette J.P."/>
        </authorList>
    </citation>
    <scope>NUCLEOTIDE SEQUENCE [LARGE SCALE GENOMIC DNA]</scope>
</reference>
<reference evidence="3" key="2">
    <citation type="submission" date="2014-06" db="EMBL/GenBank/DDBJ databases">
        <authorList>
            <person name="Aslett M."/>
        </authorList>
    </citation>
    <scope>NUCLEOTIDE SEQUENCE</scope>
</reference>
<dbReference type="InterPro" id="IPR001478">
    <property type="entry name" value="PDZ"/>
</dbReference>
<accession>A0A068WWH1</accession>
<feature type="region of interest" description="Disordered" evidence="1">
    <location>
        <begin position="272"/>
        <end position="307"/>
    </location>
</feature>
<name>A0A068WWH1_ECHGR</name>
<dbReference type="SMART" id="SM00228">
    <property type="entry name" value="PDZ"/>
    <property type="match status" value="1"/>
</dbReference>
<sequence length="307" mass="33757">MAKQQRQRQELASVEIRRPDASHPWGICYAVLPSGPEILKVMNESPAYGRLRSGQVIKTINGQSVLGLKREDITDLLNIDDEVVVLEITPADSNNPKSLFFAREYGRGSVEPGSFSRTCRRNSEMSTTLERRGSNACVEMPTNLPNCRDEFERIHSQRKQSRELTFSQMENLRLQRAASVDICDSDSRSSSTLRPQQSLQPGALVDPQREEDNGMTRLRYMGAHIPSRSFKALALLMGMDPSDTNIGQQSTKPSSAEPCRTVIDVRATAEAMRKGSLGHSSINGSGSVSGSLPPHPPSTCNSSVKAL</sequence>
<feature type="compositionally biased region" description="Polar residues" evidence="1">
    <location>
        <begin position="298"/>
        <end position="307"/>
    </location>
</feature>
<feature type="compositionally biased region" description="Low complexity" evidence="1">
    <location>
        <begin position="278"/>
        <end position="291"/>
    </location>
</feature>
<evidence type="ECO:0000313" key="3">
    <source>
        <dbReference type="EMBL" id="CDS22060.1"/>
    </source>
</evidence>
<dbReference type="SUPFAM" id="SSF50156">
    <property type="entry name" value="PDZ domain-like"/>
    <property type="match status" value="1"/>
</dbReference>
<feature type="domain" description="PDZ" evidence="2">
    <location>
        <begin position="13"/>
        <end position="92"/>
    </location>
</feature>
<dbReference type="CDD" id="cd00136">
    <property type="entry name" value="PDZ_canonical"/>
    <property type="match status" value="1"/>
</dbReference>
<evidence type="ECO:0000313" key="5">
    <source>
        <dbReference type="WBParaSite" id="EgrG_000062400"/>
    </source>
</evidence>
<dbReference type="OrthoDB" id="6246490at2759"/>
<feature type="region of interest" description="Disordered" evidence="1">
    <location>
        <begin position="183"/>
        <end position="210"/>
    </location>
</feature>
<organism evidence="3">
    <name type="scientific">Echinococcus granulosus</name>
    <name type="common">Hydatid tapeworm</name>
    <dbReference type="NCBI Taxonomy" id="6210"/>
    <lineage>
        <taxon>Eukaryota</taxon>
        <taxon>Metazoa</taxon>
        <taxon>Spiralia</taxon>
        <taxon>Lophotrochozoa</taxon>
        <taxon>Platyhelminthes</taxon>
        <taxon>Cestoda</taxon>
        <taxon>Eucestoda</taxon>
        <taxon>Cyclophyllidea</taxon>
        <taxon>Taeniidae</taxon>
        <taxon>Echinococcus</taxon>
        <taxon>Echinococcus granulosus group</taxon>
    </lineage>
</organism>
<feature type="compositionally biased region" description="Polar residues" evidence="1">
    <location>
        <begin position="188"/>
        <end position="200"/>
    </location>
</feature>
<dbReference type="EMBL" id="LK028585">
    <property type="protein sequence ID" value="CDS22060.1"/>
    <property type="molecule type" value="Genomic_DNA"/>
</dbReference>
<evidence type="ECO:0000259" key="2">
    <source>
        <dbReference type="PROSITE" id="PS50106"/>
    </source>
</evidence>
<evidence type="ECO:0000256" key="1">
    <source>
        <dbReference type="SAM" id="MobiDB-lite"/>
    </source>
</evidence>
<gene>
    <name evidence="5" type="primary">EGR_05809</name>
    <name evidence="3" type="ORF">EgrG_000062400</name>
</gene>
<evidence type="ECO:0000313" key="4">
    <source>
        <dbReference type="Proteomes" id="UP000492820"/>
    </source>
</evidence>
<reference evidence="5" key="3">
    <citation type="submission" date="2020-10" db="UniProtKB">
        <authorList>
            <consortium name="WormBaseParasite"/>
        </authorList>
    </citation>
    <scope>IDENTIFICATION</scope>
</reference>
<dbReference type="AlphaFoldDB" id="A0A068WWH1"/>
<dbReference type="WBParaSite" id="EgrG_000062400">
    <property type="protein sequence ID" value="EgrG_000062400"/>
    <property type="gene ID" value="EgrG_000062400"/>
</dbReference>
<dbReference type="Gene3D" id="2.30.42.10">
    <property type="match status" value="1"/>
</dbReference>